<feature type="region of interest" description="Disordered" evidence="1">
    <location>
        <begin position="37"/>
        <end position="93"/>
    </location>
</feature>
<keyword evidence="3" id="KW-1185">Reference proteome</keyword>
<feature type="compositionally biased region" description="Basic and acidic residues" evidence="1">
    <location>
        <begin position="37"/>
        <end position="64"/>
    </location>
</feature>
<comment type="caution">
    <text evidence="2">The sequence shown here is derived from an EMBL/GenBank/DDBJ whole genome shotgun (WGS) entry which is preliminary data.</text>
</comment>
<dbReference type="OrthoDB" id="5982503at2759"/>
<proteinExistence type="predicted"/>
<organism evidence="2 3">
    <name type="scientific">Mizuhopecten yessoensis</name>
    <name type="common">Japanese scallop</name>
    <name type="synonym">Patinopecten yessoensis</name>
    <dbReference type="NCBI Taxonomy" id="6573"/>
    <lineage>
        <taxon>Eukaryota</taxon>
        <taxon>Metazoa</taxon>
        <taxon>Spiralia</taxon>
        <taxon>Lophotrochozoa</taxon>
        <taxon>Mollusca</taxon>
        <taxon>Bivalvia</taxon>
        <taxon>Autobranchia</taxon>
        <taxon>Pteriomorphia</taxon>
        <taxon>Pectinida</taxon>
        <taxon>Pectinoidea</taxon>
        <taxon>Pectinidae</taxon>
        <taxon>Mizuhopecten</taxon>
    </lineage>
</organism>
<evidence type="ECO:0000313" key="2">
    <source>
        <dbReference type="EMBL" id="OWF50819.1"/>
    </source>
</evidence>
<gene>
    <name evidence="2" type="ORF">KP79_PYT09540</name>
</gene>
<dbReference type="EMBL" id="NEDP02002425">
    <property type="protein sequence ID" value="OWF50819.1"/>
    <property type="molecule type" value="Genomic_DNA"/>
</dbReference>
<dbReference type="AlphaFoldDB" id="A0A210QQ21"/>
<dbReference type="Proteomes" id="UP000242188">
    <property type="component" value="Unassembled WGS sequence"/>
</dbReference>
<reference evidence="2 3" key="1">
    <citation type="journal article" date="2017" name="Nat. Ecol. Evol.">
        <title>Scallop genome provides insights into evolution of bilaterian karyotype and development.</title>
        <authorList>
            <person name="Wang S."/>
            <person name="Zhang J."/>
            <person name="Jiao W."/>
            <person name="Li J."/>
            <person name="Xun X."/>
            <person name="Sun Y."/>
            <person name="Guo X."/>
            <person name="Huan P."/>
            <person name="Dong B."/>
            <person name="Zhang L."/>
            <person name="Hu X."/>
            <person name="Sun X."/>
            <person name="Wang J."/>
            <person name="Zhao C."/>
            <person name="Wang Y."/>
            <person name="Wang D."/>
            <person name="Huang X."/>
            <person name="Wang R."/>
            <person name="Lv J."/>
            <person name="Li Y."/>
            <person name="Zhang Z."/>
            <person name="Liu B."/>
            <person name="Lu W."/>
            <person name="Hui Y."/>
            <person name="Liang J."/>
            <person name="Zhou Z."/>
            <person name="Hou R."/>
            <person name="Li X."/>
            <person name="Liu Y."/>
            <person name="Li H."/>
            <person name="Ning X."/>
            <person name="Lin Y."/>
            <person name="Zhao L."/>
            <person name="Xing Q."/>
            <person name="Dou J."/>
            <person name="Li Y."/>
            <person name="Mao J."/>
            <person name="Guo H."/>
            <person name="Dou H."/>
            <person name="Li T."/>
            <person name="Mu C."/>
            <person name="Jiang W."/>
            <person name="Fu Q."/>
            <person name="Fu X."/>
            <person name="Miao Y."/>
            <person name="Liu J."/>
            <person name="Yu Q."/>
            <person name="Li R."/>
            <person name="Liao H."/>
            <person name="Li X."/>
            <person name="Kong Y."/>
            <person name="Jiang Z."/>
            <person name="Chourrout D."/>
            <person name="Li R."/>
            <person name="Bao Z."/>
        </authorList>
    </citation>
    <scope>NUCLEOTIDE SEQUENCE [LARGE SCALE GENOMIC DNA]</scope>
    <source>
        <strain evidence="2 3">PY_sf001</strain>
    </source>
</reference>
<protein>
    <submittedName>
        <fullName evidence="2">Uncharacterized protein</fullName>
    </submittedName>
</protein>
<name>A0A210QQ21_MIZYE</name>
<evidence type="ECO:0000313" key="3">
    <source>
        <dbReference type="Proteomes" id="UP000242188"/>
    </source>
</evidence>
<feature type="region of interest" description="Disordered" evidence="1">
    <location>
        <begin position="113"/>
        <end position="134"/>
    </location>
</feature>
<accession>A0A210QQ21</accession>
<dbReference type="InterPro" id="IPR028039">
    <property type="entry name" value="CCDC32"/>
</dbReference>
<evidence type="ECO:0000256" key="1">
    <source>
        <dbReference type="SAM" id="MobiDB-lite"/>
    </source>
</evidence>
<sequence>MEEALPAIPALLGPGLDPSRDFISSERYLQSLERKLNKVQGKKDQEANSKDIIKSLGKVKDDHMVQMMSESRVSGSPGDDPDQYKGSVVNKNHNSSDLEEVVALVYQDCLAKSHDDESQQEVAEKLTGSDGTKT</sequence>
<dbReference type="Pfam" id="PF14989">
    <property type="entry name" value="CCDC32"/>
    <property type="match status" value="1"/>
</dbReference>